<protein>
    <submittedName>
        <fullName evidence="1">Uncharacterized protein</fullName>
    </submittedName>
</protein>
<dbReference type="EMBL" id="JAWDJW010000564">
    <property type="protein sequence ID" value="KAK3080442.1"/>
    <property type="molecule type" value="Genomic_DNA"/>
</dbReference>
<comment type="caution">
    <text evidence="1">The sequence shown here is derived from an EMBL/GenBank/DDBJ whole genome shotgun (WGS) entry which is preliminary data.</text>
</comment>
<dbReference type="Proteomes" id="UP001186974">
    <property type="component" value="Unassembled WGS sequence"/>
</dbReference>
<reference evidence="1" key="1">
    <citation type="submission" date="2024-09" db="EMBL/GenBank/DDBJ databases">
        <title>Black Yeasts Isolated from many extreme environments.</title>
        <authorList>
            <person name="Coleine C."/>
            <person name="Stajich J.E."/>
            <person name="Selbmann L."/>
        </authorList>
    </citation>
    <scope>NUCLEOTIDE SEQUENCE</scope>
    <source>
        <strain evidence="1">CCFEE 5737</strain>
    </source>
</reference>
<proteinExistence type="predicted"/>
<accession>A0ACC3DUQ8</accession>
<sequence>MRRSLTATLQEDLTIEVVEEAQREAPWAREGQVEAEEVLVDSEEAEALQSNPDGGQLSEPDTSVTRVENETAAATKSASAKSSSKTSASEPRLPLRPGFGTQGKEVLLWTNYFAMVSNGDLMLSRYSIEILVESGGRAPTGKKVKRIVQLFIEEHLAQYGNDVVTDSKSNLISKTELAIDEGGYMVQYKGEGEDDAAPNAPTYRVRLQYTGALTVSELTDYLTSTQAGALFGSKEEIIQALNIVVGYHPKATSAIASVGANKHFLLDAAASERFNLGAGLLAIRGFFVSVRAATARILVNVQVKHGAFYDDGPLEGLMSAYMRENGPGKVKLGNFLKRLSVNVTHIRRTNRAGQVIPRIISIVGVATRDDGRGQRHPPIVPDFGSGPKEVKFFLGDSGETPAATIPGPSATGGKKGKKAMKAGPDPPFQGRYISVYEFFKQTYNITIKNTSLPVVNVGSRQNPSYLPPQVCEVLPGQPSKAKLSASQTQNMIRFAVRKPAQNAESIVTSGAHLLGFNPTNPTLNAFETLVTPKLITVPGRVLNGPSVKDAAHLKSFLDSFTMTLRRCGVNAADITPGLRIAVNSSNLETEIDQAIKRFSSNSNPPKLLLVILPSNNAAIYNRVKYDCDVTMGLLNVCVVAEKFARANEQYFANVALKVNLKLGGRNQVLDSTKLGILSEGKTMVVGIDVTHPSPGSSSNAPSVAGIVASVDASLAQWPAALKIQTARQEMVSDLDGLFKSRLRLWKDRNGAYPMNVLVYRDGVSEGQYDLVLEQELPALRSACKELYPATSTKQGIPRLTIVIVGKRHNTRFYPTREQDSDRSSNPQNRTVVDRGVTEARNWDFFLQAHTAIQGTARPAHYYIVYDEIFRSSNVSQPFQNAADMVMDLTHNLCYLFGRATKAVSICPPAYYADLLCERARCYLSGVFDPSPAASPAASVAGSFQALDASLVQVHDKVRDVMFYI</sequence>
<keyword evidence="2" id="KW-1185">Reference proteome</keyword>
<organism evidence="1 2">
    <name type="scientific">Coniosporium uncinatum</name>
    <dbReference type="NCBI Taxonomy" id="93489"/>
    <lineage>
        <taxon>Eukaryota</taxon>
        <taxon>Fungi</taxon>
        <taxon>Dikarya</taxon>
        <taxon>Ascomycota</taxon>
        <taxon>Pezizomycotina</taxon>
        <taxon>Dothideomycetes</taxon>
        <taxon>Dothideomycetes incertae sedis</taxon>
        <taxon>Coniosporium</taxon>
    </lineage>
</organism>
<name>A0ACC3DUQ8_9PEZI</name>
<gene>
    <name evidence="1" type="ORF">LTS18_001350</name>
</gene>
<evidence type="ECO:0000313" key="2">
    <source>
        <dbReference type="Proteomes" id="UP001186974"/>
    </source>
</evidence>
<evidence type="ECO:0000313" key="1">
    <source>
        <dbReference type="EMBL" id="KAK3080442.1"/>
    </source>
</evidence>